<dbReference type="PROSITE" id="PS51898">
    <property type="entry name" value="TYR_RECOMBINASE"/>
    <property type="match status" value="1"/>
</dbReference>
<dbReference type="InterPro" id="IPR011010">
    <property type="entry name" value="DNA_brk_join_enz"/>
</dbReference>
<keyword evidence="6" id="KW-1185">Reference proteome</keyword>
<sequence length="390" mass="43886">MPTFRMRDGSGSIRLKHVIEDTDRHGNVRVYLRRPGHLKVRLRSQPGTEDFLAEYRAAMMGATPRAPTGPLERRGSKGSFKWLCEQYYVSAEYQRLSGRTKYVRRGILDRICKKNGSKPYALMEPRHVRRMRDKMADRPEAANGFVKALRQVYAFAVEYELAQRNPARDVPYLKAKGDGFHSWTMEEVRQFEGHHPIGSKPRLALALMLYTGQRRSDIVRLGPQHIKDGWITLTQAKNRDRKPVTLSIPVLAELKAVLDATPTGNLAFLVTAFGKPFTSNGFGNWFRKQCDEAGLKHCSAPGLRKAGAALAAENGATERQLMAIFGWTTMKEASRYTNAARQKVLAATGMKLLSRDGGGPGRGKRGVAKRDTPHSSPSLKRPRRTQWRQS</sequence>
<reference evidence="6" key="1">
    <citation type="journal article" date="2013" name="Stand. Genomic Sci.">
        <title>Genome sequence of the Litoreibacter arenae type strain (DSM 19593(T)), a member of the Roseobacter clade isolated from sea sand.</title>
        <authorList>
            <person name="Riedel T."/>
            <person name="Fiebig A."/>
            <person name="Petersen J."/>
            <person name="Gronow S."/>
            <person name="Kyrpides N.C."/>
            <person name="Goker M."/>
            <person name="Klenk H.P."/>
        </authorList>
    </citation>
    <scope>NUCLEOTIDE SEQUENCE [LARGE SCALE GENOMIC DNA]</scope>
    <source>
        <strain evidence="6">DSM 19593</strain>
    </source>
</reference>
<organism evidence="5 6">
    <name type="scientific">Litoreibacter arenae DSM 19593</name>
    <dbReference type="NCBI Taxonomy" id="1123360"/>
    <lineage>
        <taxon>Bacteria</taxon>
        <taxon>Pseudomonadati</taxon>
        <taxon>Pseudomonadota</taxon>
        <taxon>Alphaproteobacteria</taxon>
        <taxon>Rhodobacterales</taxon>
        <taxon>Roseobacteraceae</taxon>
        <taxon>Litoreibacter</taxon>
    </lineage>
</organism>
<evidence type="ECO:0000256" key="3">
    <source>
        <dbReference type="SAM" id="MobiDB-lite"/>
    </source>
</evidence>
<dbReference type="PATRIC" id="fig|1123360.3.peg.579"/>
<dbReference type="InterPro" id="IPR002104">
    <property type="entry name" value="Integrase_catalytic"/>
</dbReference>
<accession>S9QN76</accession>
<dbReference type="Pfam" id="PF00589">
    <property type="entry name" value="Phage_integrase"/>
    <property type="match status" value="1"/>
</dbReference>
<gene>
    <name evidence="5" type="ORF">thalar_00586</name>
</gene>
<evidence type="ECO:0000256" key="2">
    <source>
        <dbReference type="ARBA" id="ARBA00023172"/>
    </source>
</evidence>
<dbReference type="InterPro" id="IPR010998">
    <property type="entry name" value="Integrase_recombinase_N"/>
</dbReference>
<name>S9QN76_9RHOB</name>
<proteinExistence type="predicted"/>
<evidence type="ECO:0000259" key="4">
    <source>
        <dbReference type="PROSITE" id="PS51898"/>
    </source>
</evidence>
<evidence type="ECO:0000313" key="6">
    <source>
        <dbReference type="Proteomes" id="UP000015351"/>
    </source>
</evidence>
<dbReference type="GO" id="GO:0003677">
    <property type="term" value="F:DNA binding"/>
    <property type="evidence" value="ECO:0007669"/>
    <property type="project" value="UniProtKB-KW"/>
</dbReference>
<protein>
    <submittedName>
        <fullName evidence="5">Phage related integrase</fullName>
    </submittedName>
</protein>
<feature type="region of interest" description="Disordered" evidence="3">
    <location>
        <begin position="351"/>
        <end position="390"/>
    </location>
</feature>
<dbReference type="GO" id="GO:0015074">
    <property type="term" value="P:DNA integration"/>
    <property type="evidence" value="ECO:0007669"/>
    <property type="project" value="InterPro"/>
</dbReference>
<dbReference type="AlphaFoldDB" id="S9QN76"/>
<dbReference type="EMBL" id="AONI01000006">
    <property type="protein sequence ID" value="EPX81137.1"/>
    <property type="molecule type" value="Genomic_DNA"/>
</dbReference>
<dbReference type="eggNOG" id="COG0582">
    <property type="taxonomic scope" value="Bacteria"/>
</dbReference>
<dbReference type="HOGENOM" id="CLU_056713_2_0_5"/>
<evidence type="ECO:0000313" key="5">
    <source>
        <dbReference type="EMBL" id="EPX81137.1"/>
    </source>
</evidence>
<keyword evidence="1" id="KW-0238">DNA-binding</keyword>
<dbReference type="STRING" id="1123360.thalar_00586"/>
<feature type="domain" description="Tyr recombinase" evidence="4">
    <location>
        <begin position="178"/>
        <end position="349"/>
    </location>
</feature>
<dbReference type="Proteomes" id="UP000015351">
    <property type="component" value="Unassembled WGS sequence"/>
</dbReference>
<dbReference type="Gene3D" id="1.10.150.130">
    <property type="match status" value="1"/>
</dbReference>
<dbReference type="SUPFAM" id="SSF56349">
    <property type="entry name" value="DNA breaking-rejoining enzymes"/>
    <property type="match status" value="1"/>
</dbReference>
<comment type="caution">
    <text evidence="5">The sequence shown here is derived from an EMBL/GenBank/DDBJ whole genome shotgun (WGS) entry which is preliminary data.</text>
</comment>
<keyword evidence="2" id="KW-0233">DNA recombination</keyword>
<dbReference type="Gene3D" id="1.10.443.10">
    <property type="entry name" value="Intergrase catalytic core"/>
    <property type="match status" value="1"/>
</dbReference>
<evidence type="ECO:0000256" key="1">
    <source>
        <dbReference type="ARBA" id="ARBA00023125"/>
    </source>
</evidence>
<dbReference type="GO" id="GO:0006310">
    <property type="term" value="P:DNA recombination"/>
    <property type="evidence" value="ECO:0007669"/>
    <property type="project" value="UniProtKB-KW"/>
</dbReference>
<feature type="compositionally biased region" description="Basic residues" evidence="3">
    <location>
        <begin position="380"/>
        <end position="390"/>
    </location>
</feature>
<dbReference type="InterPro" id="IPR013762">
    <property type="entry name" value="Integrase-like_cat_sf"/>
</dbReference>